<organism evidence="1 2">
    <name type="scientific">Littorina saxatilis</name>
    <dbReference type="NCBI Taxonomy" id="31220"/>
    <lineage>
        <taxon>Eukaryota</taxon>
        <taxon>Metazoa</taxon>
        <taxon>Spiralia</taxon>
        <taxon>Lophotrochozoa</taxon>
        <taxon>Mollusca</taxon>
        <taxon>Gastropoda</taxon>
        <taxon>Caenogastropoda</taxon>
        <taxon>Littorinimorpha</taxon>
        <taxon>Littorinoidea</taxon>
        <taxon>Littorinidae</taxon>
        <taxon>Littorina</taxon>
    </lineage>
</organism>
<name>A0AAN9B9K5_9CAEN</name>
<protein>
    <submittedName>
        <fullName evidence="1">Uncharacterized protein</fullName>
    </submittedName>
</protein>
<dbReference type="EMBL" id="JBAMIC010000011">
    <property type="protein sequence ID" value="KAK7101144.1"/>
    <property type="molecule type" value="Genomic_DNA"/>
</dbReference>
<dbReference type="AlphaFoldDB" id="A0AAN9B9K5"/>
<gene>
    <name evidence="1" type="ORF">V1264_023982</name>
</gene>
<comment type="caution">
    <text evidence="1">The sequence shown here is derived from an EMBL/GenBank/DDBJ whole genome shotgun (WGS) entry which is preliminary data.</text>
</comment>
<reference evidence="1 2" key="1">
    <citation type="submission" date="2024-02" db="EMBL/GenBank/DDBJ databases">
        <title>Chromosome-scale genome assembly of the rough periwinkle Littorina saxatilis.</title>
        <authorList>
            <person name="De Jode A."/>
            <person name="Faria R."/>
            <person name="Formenti G."/>
            <person name="Sims Y."/>
            <person name="Smith T.P."/>
            <person name="Tracey A."/>
            <person name="Wood J.M.D."/>
            <person name="Zagrodzka Z.B."/>
            <person name="Johannesson K."/>
            <person name="Butlin R.K."/>
            <person name="Leder E.H."/>
        </authorList>
    </citation>
    <scope>NUCLEOTIDE SEQUENCE [LARGE SCALE GENOMIC DNA]</scope>
    <source>
        <strain evidence="1">Snail1</strain>
        <tissue evidence="1">Muscle</tissue>
    </source>
</reference>
<dbReference type="Proteomes" id="UP001374579">
    <property type="component" value="Unassembled WGS sequence"/>
</dbReference>
<accession>A0AAN9B9K5</accession>
<evidence type="ECO:0000313" key="1">
    <source>
        <dbReference type="EMBL" id="KAK7101144.1"/>
    </source>
</evidence>
<sequence>MIGLDRLRCHGYPRVLSSSSKSLVHTSCCSRLLSSLAVTLTTAPRMRGKTPRFFTSMTSQHPRHFCENWT</sequence>
<evidence type="ECO:0000313" key="2">
    <source>
        <dbReference type="Proteomes" id="UP001374579"/>
    </source>
</evidence>
<keyword evidence="2" id="KW-1185">Reference proteome</keyword>
<proteinExistence type="predicted"/>